<reference evidence="1 2" key="1">
    <citation type="submission" date="2018-02" db="EMBL/GenBank/DDBJ databases">
        <title>Subsurface microbial communities from deep shales in Ohio and West Virginia, USA.</title>
        <authorList>
            <person name="Wrighton K."/>
        </authorList>
    </citation>
    <scope>NUCLEOTIDE SEQUENCE [LARGE SCALE GENOMIC DNA]</scope>
    <source>
        <strain evidence="1 2">OWC-DMM</strain>
    </source>
</reference>
<comment type="caution">
    <text evidence="1">The sequence shown here is derived from an EMBL/GenBank/DDBJ whole genome shotgun (WGS) entry which is preliminary data.</text>
</comment>
<dbReference type="EMBL" id="PTIZ01000008">
    <property type="protein sequence ID" value="PPK74541.1"/>
    <property type="molecule type" value="Genomic_DNA"/>
</dbReference>
<organism evidence="1 2">
    <name type="scientific">Methylobacter tundripaludum</name>
    <dbReference type="NCBI Taxonomy" id="173365"/>
    <lineage>
        <taxon>Bacteria</taxon>
        <taxon>Pseudomonadati</taxon>
        <taxon>Pseudomonadota</taxon>
        <taxon>Gammaproteobacteria</taxon>
        <taxon>Methylococcales</taxon>
        <taxon>Methylococcaceae</taxon>
        <taxon>Methylobacter</taxon>
    </lineage>
</organism>
<evidence type="ECO:0000313" key="1">
    <source>
        <dbReference type="EMBL" id="PPK74541.1"/>
    </source>
</evidence>
<dbReference type="Pfam" id="PF19952">
    <property type="entry name" value="DUF6414"/>
    <property type="match status" value="1"/>
</dbReference>
<evidence type="ECO:0000313" key="2">
    <source>
        <dbReference type="Proteomes" id="UP000240010"/>
    </source>
</evidence>
<protein>
    <submittedName>
        <fullName evidence="1">Uncharacterized protein</fullName>
    </submittedName>
</protein>
<sequence>MYQGNGVIKNFIYLDEEKMYSLSSQIFEGVTEYVLNEKSSEAENSESQKGPVGSGKIFGDILRQVDKKIEKKFLSDFSYTLFEKKLLDDLNVIEVNDSVSIEELRNKAKSISFIKVTATAVFNDMKLIKDTIKNFNNVGSALAYVTNIKMINEVRTACAQLENAKSTTKDRNQQSKLTSQNKTLTTAIEQLAKEQGLQQDQVFLDNLALILNYGFQDQLEIQMKLIDSIVSANLKRECLRENEELIIKKYSRQTECSFVMFGILTQYKRDKLEGIKELNNTSSIKEALMNMVANLTNIEETFIGRLNNEVIIDPIALYTEL</sequence>
<dbReference type="InterPro" id="IPR045633">
    <property type="entry name" value="DUF6414"/>
</dbReference>
<gene>
    <name evidence="1" type="ORF">B0F87_10815</name>
</gene>
<dbReference type="AlphaFoldDB" id="A0A2S6HAV7"/>
<accession>A0A2S6HAV7</accession>
<dbReference type="Proteomes" id="UP000240010">
    <property type="component" value="Unassembled WGS sequence"/>
</dbReference>
<proteinExistence type="predicted"/>
<name>A0A2S6HAV7_9GAMM</name>